<dbReference type="PANTHER" id="PTHR31111:SF25">
    <property type="entry name" value="F-BOX ASSOCIATED UBIQUITINATION EFFECTOR FAMILY PROTEIN"/>
    <property type="match status" value="1"/>
</dbReference>
<protein>
    <submittedName>
        <fullName evidence="4">F-box protein At3g52320</fullName>
    </submittedName>
</protein>
<keyword evidence="1" id="KW-0472">Membrane</keyword>
<keyword evidence="1" id="KW-0812">Transmembrane</keyword>
<keyword evidence="3" id="KW-1185">Reference proteome</keyword>
<dbReference type="Proteomes" id="UP000694864">
    <property type="component" value="Chromosome 6"/>
</dbReference>
<evidence type="ECO:0000313" key="4">
    <source>
        <dbReference type="RefSeq" id="XP_010412738.1"/>
    </source>
</evidence>
<dbReference type="NCBIfam" id="TIGR01640">
    <property type="entry name" value="F_box_assoc_1"/>
    <property type="match status" value="1"/>
</dbReference>
<name>A0ABM0SL14_CAMSA</name>
<evidence type="ECO:0000259" key="2">
    <source>
        <dbReference type="Pfam" id="PF08268"/>
    </source>
</evidence>
<organism evidence="3 4">
    <name type="scientific">Camelina sativa</name>
    <name type="common">False flax</name>
    <name type="synonym">Myagrum sativum</name>
    <dbReference type="NCBI Taxonomy" id="90675"/>
    <lineage>
        <taxon>Eukaryota</taxon>
        <taxon>Viridiplantae</taxon>
        <taxon>Streptophyta</taxon>
        <taxon>Embryophyta</taxon>
        <taxon>Tracheophyta</taxon>
        <taxon>Spermatophyta</taxon>
        <taxon>Magnoliopsida</taxon>
        <taxon>eudicotyledons</taxon>
        <taxon>Gunneridae</taxon>
        <taxon>Pentapetalae</taxon>
        <taxon>rosids</taxon>
        <taxon>malvids</taxon>
        <taxon>Brassicales</taxon>
        <taxon>Brassicaceae</taxon>
        <taxon>Camelineae</taxon>
        <taxon>Camelina</taxon>
    </lineage>
</organism>
<dbReference type="Pfam" id="PF08268">
    <property type="entry name" value="FBA_3"/>
    <property type="match status" value="1"/>
</dbReference>
<gene>
    <name evidence="4" type="primary">LOC104699089</name>
</gene>
<sequence>MPGLRGYFVNALRGLLCVRLGRKLRICNLTTKQLLSIVWDVSKEDGTVRCEHQVLVLGPGASWRSPYTTSTIPPHRPFSQGISINGVLYYGAWTDANRCVVVSFNLISEEFSLIELPVEAGIVWHTYRSNIVNYQGKLAVFDYSQHEANATVDLWVMEDEGKMNWSNKTLVFPLSNINFVQGESLGILGTGHCREIRLAKTNLFLFFLMVHHYCILLMSLTLYCKRLQIPFSSYMGLQFIHLQIMIKI</sequence>
<reference evidence="4" key="2">
    <citation type="submission" date="2025-08" db="UniProtKB">
        <authorList>
            <consortium name="RefSeq"/>
        </authorList>
    </citation>
    <scope>IDENTIFICATION</scope>
    <source>
        <tissue evidence="4">Leaf</tissue>
    </source>
</reference>
<feature type="transmembrane region" description="Helical" evidence="1">
    <location>
        <begin position="203"/>
        <end position="224"/>
    </location>
</feature>
<feature type="domain" description="F-box associated beta-propeller type 3" evidence="2">
    <location>
        <begin position="47"/>
        <end position="212"/>
    </location>
</feature>
<proteinExistence type="predicted"/>
<evidence type="ECO:0000313" key="3">
    <source>
        <dbReference type="Proteomes" id="UP000694864"/>
    </source>
</evidence>
<dbReference type="RefSeq" id="XP_010412738.1">
    <property type="nucleotide sequence ID" value="XM_010414436.2"/>
</dbReference>
<dbReference type="PANTHER" id="PTHR31111">
    <property type="entry name" value="BNAA05G37150D PROTEIN-RELATED"/>
    <property type="match status" value="1"/>
</dbReference>
<dbReference type="GeneID" id="104699089"/>
<evidence type="ECO:0000256" key="1">
    <source>
        <dbReference type="SAM" id="Phobius"/>
    </source>
</evidence>
<accession>A0ABM0SL14</accession>
<keyword evidence="1" id="KW-1133">Transmembrane helix</keyword>
<dbReference type="InterPro" id="IPR013187">
    <property type="entry name" value="F-box-assoc_dom_typ3"/>
</dbReference>
<reference evidence="3" key="1">
    <citation type="journal article" date="2014" name="Nat. Commun.">
        <title>The emerging biofuel crop Camelina sativa retains a highly undifferentiated hexaploid genome structure.</title>
        <authorList>
            <person name="Kagale S."/>
            <person name="Koh C."/>
            <person name="Nixon J."/>
            <person name="Bollina V."/>
            <person name="Clarke W.E."/>
            <person name="Tuteja R."/>
            <person name="Spillane C."/>
            <person name="Robinson S.J."/>
            <person name="Links M.G."/>
            <person name="Clarke C."/>
            <person name="Higgins E.E."/>
            <person name="Huebert T."/>
            <person name="Sharpe A.G."/>
            <person name="Parkin I.A."/>
        </authorList>
    </citation>
    <scope>NUCLEOTIDE SEQUENCE [LARGE SCALE GENOMIC DNA]</scope>
    <source>
        <strain evidence="3">cv. DH55</strain>
    </source>
</reference>
<dbReference type="InterPro" id="IPR017451">
    <property type="entry name" value="F-box-assoc_interact_dom"/>
</dbReference>